<accession>A0A0G3WB02</accession>
<dbReference type="NCBIfam" id="TIGR02887">
    <property type="entry name" value="spore_ger_x_C"/>
    <property type="match status" value="1"/>
</dbReference>
<evidence type="ECO:0000256" key="3">
    <source>
        <dbReference type="ARBA" id="ARBA00022544"/>
    </source>
</evidence>
<evidence type="ECO:0000259" key="9">
    <source>
        <dbReference type="Pfam" id="PF25198"/>
    </source>
</evidence>
<reference evidence="10 11" key="1">
    <citation type="submission" date="2014-10" db="EMBL/GenBank/DDBJ databases">
        <title>Genome sequence of Clostridium aceticum DSM 1496.</title>
        <authorList>
            <person name="Poehlein A."/>
            <person name="Schiel-Bengelsdorf B."/>
            <person name="Gottschalk G."/>
            <person name="Duerre P."/>
            <person name="Daniel R."/>
        </authorList>
    </citation>
    <scope>NUCLEOTIDE SEQUENCE [LARGE SCALE GENOMIC DNA]</scope>
    <source>
        <strain evidence="10 11">DSM 1496</strain>
    </source>
</reference>
<dbReference type="PATRIC" id="fig|84022.6.peg.2416"/>
<dbReference type="Gene3D" id="3.30.300.210">
    <property type="entry name" value="Nutrient germinant receptor protein C, domain 3"/>
    <property type="match status" value="1"/>
</dbReference>
<dbReference type="InterPro" id="IPR038501">
    <property type="entry name" value="Spore_GerAC_C_sf"/>
</dbReference>
<sequence length="412" mass="47462">MKIYRFKCFLGVVFVFFMFFLVGCWDYMEVENRGYVLGMAIDKYPPLPQGQEDLEDYLSERELEKMPLHQGGPKYAYTIQIPVIPEAIATPEVAGGGGEAGALERTWDLTIAGNNFFEVNRQFSTRISYPPFYEHLKVIIISEEVAREGIKELLDMHFRDHEMRRRTRVFITPSEAKKVLDIAPRIDDYSSLYLERLPLNANKNSRIPHKTDLGEVSKSIHGELDFVLPRVIATRDEAKYAGAAVFKGDKMVGWLGELDTNYTKWARDAVVGGIEVVESPHPAAELVVLEITKAKTNVKPVIKSNNIKMHMDIAATFNLSEEFRSQFENAFDREFISEVESRVEEKLKREIKDTITYVQSEYGADIFHFNVAMQRYEPKVWDEIQEDWRDIFPQVEVEVVVDAKIRLIGLMK</sequence>
<keyword evidence="3" id="KW-0309">Germination</keyword>
<dbReference type="InterPro" id="IPR046953">
    <property type="entry name" value="Spore_GerAC-like_C"/>
</dbReference>
<evidence type="ECO:0000256" key="7">
    <source>
        <dbReference type="ARBA" id="ARBA00023288"/>
    </source>
</evidence>
<evidence type="ECO:0000256" key="4">
    <source>
        <dbReference type="ARBA" id="ARBA00022729"/>
    </source>
</evidence>
<evidence type="ECO:0000256" key="1">
    <source>
        <dbReference type="ARBA" id="ARBA00004635"/>
    </source>
</evidence>
<dbReference type="AlphaFoldDB" id="A0A0G3WB02"/>
<keyword evidence="4" id="KW-0732">Signal</keyword>
<proteinExistence type="inferred from homology"/>
<evidence type="ECO:0000313" key="11">
    <source>
        <dbReference type="Proteomes" id="UP000035704"/>
    </source>
</evidence>
<dbReference type="InterPro" id="IPR057336">
    <property type="entry name" value="GerAC_N"/>
</dbReference>
<dbReference type="STRING" id="84022.CACET_c24000"/>
<feature type="domain" description="Spore germination GerAC-like C-terminal" evidence="8">
    <location>
        <begin position="242"/>
        <end position="409"/>
    </location>
</feature>
<evidence type="ECO:0000256" key="6">
    <source>
        <dbReference type="ARBA" id="ARBA00023139"/>
    </source>
</evidence>
<keyword evidence="7" id="KW-0449">Lipoprotein</keyword>
<evidence type="ECO:0000259" key="8">
    <source>
        <dbReference type="Pfam" id="PF05504"/>
    </source>
</evidence>
<dbReference type="GO" id="GO:0009847">
    <property type="term" value="P:spore germination"/>
    <property type="evidence" value="ECO:0007669"/>
    <property type="project" value="InterPro"/>
</dbReference>
<evidence type="ECO:0000256" key="2">
    <source>
        <dbReference type="ARBA" id="ARBA00007886"/>
    </source>
</evidence>
<comment type="subcellular location">
    <subcellularLocation>
        <location evidence="1">Membrane</location>
        <topology evidence="1">Lipid-anchor</topology>
    </subcellularLocation>
</comment>
<dbReference type="OrthoDB" id="2569624at2"/>
<name>A0A0G3WB02_9CLOT</name>
<comment type="similarity">
    <text evidence="2">Belongs to the GerABKC lipoprotein family.</text>
</comment>
<dbReference type="RefSeq" id="WP_044826507.1">
    <property type="nucleotide sequence ID" value="NZ_CP009687.1"/>
</dbReference>
<dbReference type="InterPro" id="IPR008844">
    <property type="entry name" value="Spore_GerAC-like"/>
</dbReference>
<evidence type="ECO:0000313" key="10">
    <source>
        <dbReference type="EMBL" id="AKL95846.1"/>
    </source>
</evidence>
<evidence type="ECO:0000256" key="5">
    <source>
        <dbReference type="ARBA" id="ARBA00023136"/>
    </source>
</evidence>
<dbReference type="PANTHER" id="PTHR35789">
    <property type="entry name" value="SPORE GERMINATION PROTEIN B3"/>
    <property type="match status" value="1"/>
</dbReference>
<keyword evidence="6" id="KW-0564">Palmitate</keyword>
<dbReference type="GO" id="GO:0016020">
    <property type="term" value="C:membrane"/>
    <property type="evidence" value="ECO:0007669"/>
    <property type="project" value="UniProtKB-SubCell"/>
</dbReference>
<protein>
    <submittedName>
        <fullName evidence="10">Spore germination protein YndF</fullName>
    </submittedName>
</protein>
<dbReference type="Proteomes" id="UP000035704">
    <property type="component" value="Chromosome"/>
</dbReference>
<dbReference type="PANTHER" id="PTHR35789:SF1">
    <property type="entry name" value="SPORE GERMINATION PROTEIN B3"/>
    <property type="match status" value="1"/>
</dbReference>
<feature type="domain" description="Spore germination protein N-terminal" evidence="9">
    <location>
        <begin position="26"/>
        <end position="231"/>
    </location>
</feature>
<dbReference type="EMBL" id="CP009687">
    <property type="protein sequence ID" value="AKL95846.1"/>
    <property type="molecule type" value="Genomic_DNA"/>
</dbReference>
<keyword evidence="11" id="KW-1185">Reference proteome</keyword>
<dbReference type="PROSITE" id="PS51257">
    <property type="entry name" value="PROKAR_LIPOPROTEIN"/>
    <property type="match status" value="1"/>
</dbReference>
<dbReference type="Pfam" id="PF25198">
    <property type="entry name" value="Spore_GerAC_N"/>
    <property type="match status" value="1"/>
</dbReference>
<dbReference type="Pfam" id="PF05504">
    <property type="entry name" value="Spore_GerAC"/>
    <property type="match status" value="1"/>
</dbReference>
<gene>
    <name evidence="10" type="primary">yndF</name>
    <name evidence="10" type="ORF">CACET_c24000</name>
</gene>
<organism evidence="10 11">
    <name type="scientific">Clostridium aceticum</name>
    <dbReference type="NCBI Taxonomy" id="84022"/>
    <lineage>
        <taxon>Bacteria</taxon>
        <taxon>Bacillati</taxon>
        <taxon>Bacillota</taxon>
        <taxon>Clostridia</taxon>
        <taxon>Eubacteriales</taxon>
        <taxon>Clostridiaceae</taxon>
        <taxon>Clostridium</taxon>
    </lineage>
</organism>
<dbReference type="KEGG" id="cace:CACET_c24000"/>
<keyword evidence="5" id="KW-0472">Membrane</keyword>